<organism evidence="10 11">
    <name type="scientific">Handroanthus impetiginosus</name>
    <dbReference type="NCBI Taxonomy" id="429701"/>
    <lineage>
        <taxon>Eukaryota</taxon>
        <taxon>Viridiplantae</taxon>
        <taxon>Streptophyta</taxon>
        <taxon>Embryophyta</taxon>
        <taxon>Tracheophyta</taxon>
        <taxon>Spermatophyta</taxon>
        <taxon>Magnoliopsida</taxon>
        <taxon>eudicotyledons</taxon>
        <taxon>Gunneridae</taxon>
        <taxon>Pentapetalae</taxon>
        <taxon>asterids</taxon>
        <taxon>lamiids</taxon>
        <taxon>Lamiales</taxon>
        <taxon>Bignoniaceae</taxon>
        <taxon>Crescentiina</taxon>
        <taxon>Tabebuia alliance</taxon>
        <taxon>Handroanthus</taxon>
    </lineage>
</organism>
<dbReference type="GO" id="GO:0061630">
    <property type="term" value="F:ubiquitin protein ligase activity"/>
    <property type="evidence" value="ECO:0007669"/>
    <property type="project" value="UniProtKB-UniRule"/>
</dbReference>
<comment type="catalytic activity">
    <reaction evidence="1 8">
        <text>S-ubiquitinyl-[E2 ubiquitin-conjugating enzyme]-L-cysteine + [acceptor protein]-L-lysine = [E2 ubiquitin-conjugating enzyme]-L-cysteine + N(6)-ubiquitinyl-[acceptor protein]-L-lysine.</text>
        <dbReference type="EC" id="2.3.2.27"/>
    </reaction>
</comment>
<evidence type="ECO:0000256" key="8">
    <source>
        <dbReference type="RuleBase" id="RU369093"/>
    </source>
</evidence>
<evidence type="ECO:0000256" key="6">
    <source>
        <dbReference type="ARBA" id="ARBA00022786"/>
    </source>
</evidence>
<dbReference type="SMART" id="SM00504">
    <property type="entry name" value="Ubox"/>
    <property type="match status" value="1"/>
</dbReference>
<dbReference type="STRING" id="429701.A0A2G9HU70"/>
<dbReference type="InterPro" id="IPR045210">
    <property type="entry name" value="RING-Ubox_PUB"/>
</dbReference>
<proteinExistence type="predicted"/>
<dbReference type="AlphaFoldDB" id="A0A2G9HU70"/>
<name>A0A2G9HU70_9LAMI</name>
<dbReference type="EMBL" id="NKXS01001011">
    <property type="protein sequence ID" value="PIN21061.1"/>
    <property type="molecule type" value="Genomic_DNA"/>
</dbReference>
<keyword evidence="6 8" id="KW-0833">Ubl conjugation pathway</keyword>
<evidence type="ECO:0000256" key="4">
    <source>
        <dbReference type="ARBA" id="ARBA00022679"/>
    </source>
</evidence>
<evidence type="ECO:0000259" key="9">
    <source>
        <dbReference type="PROSITE" id="PS51698"/>
    </source>
</evidence>
<dbReference type="CDD" id="cd16664">
    <property type="entry name" value="RING-Ubox_PUB"/>
    <property type="match status" value="1"/>
</dbReference>
<keyword evidence="4 8" id="KW-0808">Transferase</keyword>
<dbReference type="PANTHER" id="PTHR22849">
    <property type="entry name" value="WDSAM1 PROTEIN"/>
    <property type="match status" value="1"/>
</dbReference>
<dbReference type="InterPro" id="IPR016024">
    <property type="entry name" value="ARM-type_fold"/>
</dbReference>
<dbReference type="InterPro" id="IPR011989">
    <property type="entry name" value="ARM-like"/>
</dbReference>
<keyword evidence="10" id="KW-0436">Ligase</keyword>
<dbReference type="InterPro" id="IPR045185">
    <property type="entry name" value="PUB22/23/24-like"/>
</dbReference>
<evidence type="ECO:0000256" key="1">
    <source>
        <dbReference type="ARBA" id="ARBA00000900"/>
    </source>
</evidence>
<evidence type="ECO:0000313" key="10">
    <source>
        <dbReference type="EMBL" id="PIN21061.1"/>
    </source>
</evidence>
<dbReference type="InterPro" id="IPR003613">
    <property type="entry name" value="Ubox_domain"/>
</dbReference>
<evidence type="ECO:0000256" key="5">
    <source>
        <dbReference type="ARBA" id="ARBA00022737"/>
    </source>
</evidence>
<accession>A0A2G9HU70</accession>
<reference evidence="11" key="1">
    <citation type="journal article" date="2018" name="Gigascience">
        <title>Genome assembly of the Pink Ipe (Handroanthus impetiginosus, Bignoniaceae), a highly valued, ecologically keystone Neotropical timber forest tree.</title>
        <authorList>
            <person name="Silva-Junior O.B."/>
            <person name="Grattapaglia D."/>
            <person name="Novaes E."/>
            <person name="Collevatti R.G."/>
        </authorList>
    </citation>
    <scope>NUCLEOTIDE SEQUENCE [LARGE SCALE GENOMIC DNA]</scope>
    <source>
        <strain evidence="11">cv. UFG-1</strain>
    </source>
</reference>
<dbReference type="InterPro" id="IPR013083">
    <property type="entry name" value="Znf_RING/FYVE/PHD"/>
</dbReference>
<feature type="repeat" description="ARM" evidence="7">
    <location>
        <begin position="257"/>
        <end position="301"/>
    </location>
</feature>
<evidence type="ECO:0000256" key="2">
    <source>
        <dbReference type="ARBA" id="ARBA00003861"/>
    </source>
</evidence>
<comment type="caution">
    <text evidence="10">The sequence shown here is derived from an EMBL/GenBank/DDBJ whole genome shotgun (WGS) entry which is preliminary data.</text>
</comment>
<dbReference type="Gene3D" id="1.25.10.10">
    <property type="entry name" value="Leucine-rich Repeat Variant"/>
    <property type="match status" value="1"/>
</dbReference>
<evidence type="ECO:0000256" key="3">
    <source>
        <dbReference type="ARBA" id="ARBA00004906"/>
    </source>
</evidence>
<evidence type="ECO:0000313" key="11">
    <source>
        <dbReference type="Proteomes" id="UP000231279"/>
    </source>
</evidence>
<sequence>MFDRKRMVKDDFYITVPSYFRCPISLDVMKSPVSLCTGVTYDRSSIQRWLDGGNNTCPATMQVLQSKELIPNHTLQRLIKIWSETVMTREPVSPPAQLDSLTCEQASEIIQNLETDLENVRKHSFLQFSVIARSLSRLTSFVTESEENGKFLAADGARILPLVMSFLGRVRDLSLLEKLVLFCNVLLKNRVKIDSEQQENALRSRIGMANYDFKAAILMGLKQGILELRIAVAKFLELTAAHSCLEIHSTSISEDEEIYSELLRLITTSDWNPEVIDASLSFLTRLVLIRRNRAKMVRAGGVKVLAAALADAELSVPLTEKVLKLLELASGCKEGRNEICANEICLRAMVKKVLKVSNAATEHAVTVLWSLCCLFGDKRAAAAVAESNGMAKILLLLQSNCSPAVKQMCGDLLRVFRSKSSCVSWYDTKATHIMPF</sequence>
<dbReference type="UniPathway" id="UPA00143"/>
<dbReference type="Proteomes" id="UP000231279">
    <property type="component" value="Unassembled WGS sequence"/>
</dbReference>
<gene>
    <name evidence="10" type="ORF">CDL12_06249</name>
</gene>
<keyword evidence="11" id="KW-1185">Reference proteome</keyword>
<dbReference type="Pfam" id="PF04564">
    <property type="entry name" value="U-box"/>
    <property type="match status" value="1"/>
</dbReference>
<dbReference type="EC" id="2.3.2.27" evidence="8"/>
<dbReference type="PROSITE" id="PS51698">
    <property type="entry name" value="U_BOX"/>
    <property type="match status" value="1"/>
</dbReference>
<dbReference type="Gene3D" id="3.30.40.10">
    <property type="entry name" value="Zinc/RING finger domain, C3HC4 (zinc finger)"/>
    <property type="match status" value="1"/>
</dbReference>
<protein>
    <recommendedName>
        <fullName evidence="8 9">U-box domain-containing protein</fullName>
        <ecNumber evidence="8">2.3.2.27</ecNumber>
    </recommendedName>
    <alternativeName>
        <fullName evidence="8">RING-type E3 ubiquitin transferase PUB</fullName>
    </alternativeName>
</protein>
<dbReference type="InterPro" id="IPR058678">
    <property type="entry name" value="ARM_PUB"/>
</dbReference>
<dbReference type="Pfam" id="PF25598">
    <property type="entry name" value="ARM_PUB"/>
    <property type="match status" value="1"/>
</dbReference>
<dbReference type="GO" id="GO:0016567">
    <property type="term" value="P:protein ubiquitination"/>
    <property type="evidence" value="ECO:0007669"/>
    <property type="project" value="UniProtKB-UniRule"/>
</dbReference>
<dbReference type="PROSITE" id="PS50176">
    <property type="entry name" value="ARM_REPEAT"/>
    <property type="match status" value="1"/>
</dbReference>
<dbReference type="PANTHER" id="PTHR22849:SF158">
    <property type="entry name" value="U-BOX DOMAIN-CONTAINING PROTEIN"/>
    <property type="match status" value="1"/>
</dbReference>
<dbReference type="SUPFAM" id="SSF48371">
    <property type="entry name" value="ARM repeat"/>
    <property type="match status" value="1"/>
</dbReference>
<dbReference type="OrthoDB" id="10064100at2759"/>
<dbReference type="SUPFAM" id="SSF57850">
    <property type="entry name" value="RING/U-box"/>
    <property type="match status" value="1"/>
</dbReference>
<feature type="domain" description="U-box" evidence="9">
    <location>
        <begin position="15"/>
        <end position="89"/>
    </location>
</feature>
<dbReference type="FunFam" id="3.30.40.10:FF:000502">
    <property type="entry name" value="RING-type E3 ubiquitin transferase"/>
    <property type="match status" value="1"/>
</dbReference>
<dbReference type="InterPro" id="IPR000225">
    <property type="entry name" value="Armadillo"/>
</dbReference>
<keyword evidence="5" id="KW-0677">Repeat</keyword>
<evidence type="ECO:0000256" key="7">
    <source>
        <dbReference type="PROSITE-ProRule" id="PRU00259"/>
    </source>
</evidence>
<comment type="pathway">
    <text evidence="3 8">Protein modification; protein ubiquitination.</text>
</comment>
<comment type="function">
    <text evidence="2 8">Functions as an E3 ubiquitin ligase.</text>
</comment>
<dbReference type="GO" id="GO:0016874">
    <property type="term" value="F:ligase activity"/>
    <property type="evidence" value="ECO:0007669"/>
    <property type="project" value="UniProtKB-KW"/>
</dbReference>